<keyword evidence="3" id="KW-0808">Transferase</keyword>
<organism evidence="3 4">
    <name type="scientific">Alteromonas portus</name>
    <dbReference type="NCBI Taxonomy" id="2565549"/>
    <lineage>
        <taxon>Bacteria</taxon>
        <taxon>Pseudomonadati</taxon>
        <taxon>Pseudomonadota</taxon>
        <taxon>Gammaproteobacteria</taxon>
        <taxon>Alteromonadales</taxon>
        <taxon>Alteromonadaceae</taxon>
        <taxon>Alteromonas/Salinimonas group</taxon>
        <taxon>Alteromonas</taxon>
    </lineage>
</organism>
<dbReference type="GO" id="GO:0008168">
    <property type="term" value="F:methyltransferase activity"/>
    <property type="evidence" value="ECO:0007669"/>
    <property type="project" value="UniProtKB-KW"/>
</dbReference>
<accession>A0A4U0ZLF7</accession>
<dbReference type="InterPro" id="IPR018773">
    <property type="entry name" value="MeTrfase_reg_dom_prd"/>
</dbReference>
<dbReference type="AlphaFoldDB" id="A0A4U0ZLF7"/>
<evidence type="ECO:0000313" key="3">
    <source>
        <dbReference type="EMBL" id="TKB04642.1"/>
    </source>
</evidence>
<keyword evidence="4" id="KW-1185">Reference proteome</keyword>
<dbReference type="Gene3D" id="3.40.50.150">
    <property type="entry name" value="Vaccinia Virus protein VP39"/>
    <property type="match status" value="1"/>
</dbReference>
<protein>
    <submittedName>
        <fullName evidence="3">Methyltransferase domain-containing protein</fullName>
    </submittedName>
</protein>
<evidence type="ECO:0000259" key="1">
    <source>
        <dbReference type="Pfam" id="PF10119"/>
    </source>
</evidence>
<dbReference type="RefSeq" id="WP_136780487.1">
    <property type="nucleotide sequence ID" value="NZ_SWCO01000001.1"/>
</dbReference>
<dbReference type="InterPro" id="IPR025714">
    <property type="entry name" value="Methyltranfer_dom"/>
</dbReference>
<dbReference type="OrthoDB" id="9801363at2"/>
<dbReference type="EMBL" id="SWCO01000001">
    <property type="protein sequence ID" value="TKB04642.1"/>
    <property type="molecule type" value="Genomic_DNA"/>
</dbReference>
<evidence type="ECO:0000259" key="2">
    <source>
        <dbReference type="Pfam" id="PF13847"/>
    </source>
</evidence>
<dbReference type="InterPro" id="IPR053173">
    <property type="entry name" value="SAM-binding_MTase"/>
</dbReference>
<evidence type="ECO:0000313" key="4">
    <source>
        <dbReference type="Proteomes" id="UP000305471"/>
    </source>
</evidence>
<sequence length="509" mass="55972">MHSEYTQDVTFNSDFGALQTPVHLTTAQALSGWQPNDISGHFRYLDLACGNGHTLSLLAESHPQAEFVGIDINAEHVAHAQKVALDAGLTNVTYLCADLLALQASDFEPFDYCAISGVYSWLDAERQNHIFNQINRLLTPNGVLYLDYCALPGITQTATLYSLVQQVAKECEGSSAQRVTAATQLIAPLHKQNGPFFESNRQATERFSRMLTNPAEDEAHEVLNLKPNAVWSKEIIVKAEQSGLSFVGSAGLHHNLPEFSSHLGLPDDANKLSVSSQQMLQDVAWNVAQRKDIYCKQSAPSTQPLSERLGSFHFYIAPGALNTQAVATITRQFPAANLLTQSNISLLSKCADSQSLGALKEVFTDKYNGTFNRECTFFDSFLAQLLATRIISLAIAPVLQKTPGELSMPSKLNQLLLKQDIHLEFGRPLCSPVTGTRLVLPLKDRLYLWALTGEDLKEAWQALGELRGVFHGPDGRGLNENQFVSIIQSSLPAFKQKIAPELVRLGILQ</sequence>
<dbReference type="CDD" id="cd02440">
    <property type="entry name" value="AdoMet_MTases"/>
    <property type="match status" value="1"/>
</dbReference>
<reference evidence="3 4" key="1">
    <citation type="submission" date="2019-04" db="EMBL/GenBank/DDBJ databases">
        <title>Alteromonas portus sp. nov., an alginate lyase-excreting marine bacterium.</title>
        <authorList>
            <person name="Huang H."/>
            <person name="Mo K."/>
            <person name="Bao S."/>
        </authorList>
    </citation>
    <scope>NUCLEOTIDE SEQUENCE [LARGE SCALE GENOMIC DNA]</scope>
    <source>
        <strain evidence="3 4">HB161718</strain>
    </source>
</reference>
<dbReference type="Proteomes" id="UP000305471">
    <property type="component" value="Unassembled WGS sequence"/>
</dbReference>
<dbReference type="PANTHER" id="PTHR45128">
    <property type="entry name" value="METHYLTRANSFERASE TYPE 11"/>
    <property type="match status" value="1"/>
</dbReference>
<gene>
    <name evidence="3" type="ORF">E5672_00685</name>
</gene>
<feature type="domain" description="Methyltransferase regulatory" evidence="1">
    <location>
        <begin position="219"/>
        <end position="296"/>
    </location>
</feature>
<comment type="caution">
    <text evidence="3">The sequence shown here is derived from an EMBL/GenBank/DDBJ whole genome shotgun (WGS) entry which is preliminary data.</text>
</comment>
<name>A0A4U0ZLF7_9ALTE</name>
<feature type="domain" description="Methyltransferase" evidence="2">
    <location>
        <begin position="41"/>
        <end position="173"/>
    </location>
</feature>
<dbReference type="Pfam" id="PF13847">
    <property type="entry name" value="Methyltransf_31"/>
    <property type="match status" value="1"/>
</dbReference>
<dbReference type="Pfam" id="PF10119">
    <property type="entry name" value="MethyTransf_Reg"/>
    <property type="match status" value="1"/>
</dbReference>
<dbReference type="InterPro" id="IPR029063">
    <property type="entry name" value="SAM-dependent_MTases_sf"/>
</dbReference>
<dbReference type="GO" id="GO:0032259">
    <property type="term" value="P:methylation"/>
    <property type="evidence" value="ECO:0007669"/>
    <property type="project" value="UniProtKB-KW"/>
</dbReference>
<dbReference type="PANTHER" id="PTHR45128:SF1">
    <property type="entry name" value="S-ADENOSYLMETHIONINE-DEPENDENT METHYLTRANSFERASE RV2258C"/>
    <property type="match status" value="1"/>
</dbReference>
<keyword evidence="3" id="KW-0489">Methyltransferase</keyword>
<dbReference type="SUPFAM" id="SSF53335">
    <property type="entry name" value="S-adenosyl-L-methionine-dependent methyltransferases"/>
    <property type="match status" value="1"/>
</dbReference>
<proteinExistence type="predicted"/>